<evidence type="ECO:0000313" key="3">
    <source>
        <dbReference type="Proteomes" id="UP000826254"/>
    </source>
</evidence>
<dbReference type="Proteomes" id="UP000826254">
    <property type="component" value="Chromosome"/>
</dbReference>
<dbReference type="EMBL" id="CP081958">
    <property type="protein sequence ID" value="QZP38966.1"/>
    <property type="molecule type" value="Genomic_DNA"/>
</dbReference>
<proteinExistence type="predicted"/>
<organism evidence="2 3">
    <name type="scientific">Halobaculum magnesiiphilum</name>
    <dbReference type="NCBI Taxonomy" id="1017351"/>
    <lineage>
        <taxon>Archaea</taxon>
        <taxon>Methanobacteriati</taxon>
        <taxon>Methanobacteriota</taxon>
        <taxon>Stenosarchaea group</taxon>
        <taxon>Halobacteria</taxon>
        <taxon>Halobacteriales</taxon>
        <taxon>Haloferacaceae</taxon>
        <taxon>Halobaculum</taxon>
    </lineage>
</organism>
<dbReference type="GeneID" id="67177973"/>
<keyword evidence="3" id="KW-1185">Reference proteome</keyword>
<dbReference type="RefSeq" id="WP_222608764.1">
    <property type="nucleotide sequence ID" value="NZ_CP081958.1"/>
</dbReference>
<reference evidence="2 3" key="1">
    <citation type="journal article" date="2021" name="Int. J. Syst. Evol. Microbiol.">
        <title>Halobaculum halophilum sp. nov. and Halobaculum salinum sp. nov., isolated from salt lake and saline soil.</title>
        <authorList>
            <person name="Cui H.L."/>
            <person name="Shi X.W."/>
            <person name="Yin X.M."/>
            <person name="Yang X.Y."/>
            <person name="Hou J."/>
            <person name="Zhu L."/>
        </authorList>
    </citation>
    <scope>NUCLEOTIDE SEQUENCE [LARGE SCALE GENOMIC DNA]</scope>
    <source>
        <strain evidence="2 3">NBRC 109044</strain>
    </source>
</reference>
<name>A0A8T8WGP6_9EURY</name>
<dbReference type="AlphaFoldDB" id="A0A8T8WGP6"/>
<feature type="region of interest" description="Disordered" evidence="1">
    <location>
        <begin position="1"/>
        <end position="24"/>
    </location>
</feature>
<evidence type="ECO:0000256" key="1">
    <source>
        <dbReference type="SAM" id="MobiDB-lite"/>
    </source>
</evidence>
<sequence>MTDHTTLTPRSPLGSDGDGWSVAGAPAAPAAVRAAFAAPKANATGTGVGAAAGNIASAYGPSVSIAA</sequence>
<accession>A0A8T8WGP6</accession>
<protein>
    <submittedName>
        <fullName evidence="2">Uncharacterized protein</fullName>
    </submittedName>
</protein>
<evidence type="ECO:0000313" key="2">
    <source>
        <dbReference type="EMBL" id="QZP38966.1"/>
    </source>
</evidence>
<dbReference type="KEGG" id="hmp:K6T50_07485"/>
<gene>
    <name evidence="2" type="ORF">K6T50_07485</name>
</gene>